<keyword evidence="2" id="KW-1185">Reference proteome</keyword>
<sequence>MQSLIDGELPKVKCALFCVDSIGQRQENLWTTKQWKEAGYRHRTLYSRNPGAHTIHEIRKLDCKWLDKDRVIQFASFVTETFISASRSSPASTRLRNFADEKGPSRTLSWRGPERRRCSSSETEHRSSRSLTIPKIEL</sequence>
<feature type="region of interest" description="Disordered" evidence="1">
    <location>
        <begin position="87"/>
        <end position="138"/>
    </location>
</feature>
<organism evidence="2 3">
    <name type="scientific">Mesorhabditis belari</name>
    <dbReference type="NCBI Taxonomy" id="2138241"/>
    <lineage>
        <taxon>Eukaryota</taxon>
        <taxon>Metazoa</taxon>
        <taxon>Ecdysozoa</taxon>
        <taxon>Nematoda</taxon>
        <taxon>Chromadorea</taxon>
        <taxon>Rhabditida</taxon>
        <taxon>Rhabditina</taxon>
        <taxon>Rhabditomorpha</taxon>
        <taxon>Rhabditoidea</taxon>
        <taxon>Rhabditidae</taxon>
        <taxon>Mesorhabditinae</taxon>
        <taxon>Mesorhabditis</taxon>
    </lineage>
</organism>
<dbReference type="AlphaFoldDB" id="A0AAF3FNZ6"/>
<protein>
    <submittedName>
        <fullName evidence="3">Uncharacterized protein</fullName>
    </submittedName>
</protein>
<evidence type="ECO:0000313" key="3">
    <source>
        <dbReference type="WBParaSite" id="MBELARI_LOCUS8931"/>
    </source>
</evidence>
<reference evidence="3" key="1">
    <citation type="submission" date="2024-02" db="UniProtKB">
        <authorList>
            <consortium name="WormBaseParasite"/>
        </authorList>
    </citation>
    <scope>IDENTIFICATION</scope>
</reference>
<evidence type="ECO:0000313" key="2">
    <source>
        <dbReference type="Proteomes" id="UP000887575"/>
    </source>
</evidence>
<evidence type="ECO:0000256" key="1">
    <source>
        <dbReference type="SAM" id="MobiDB-lite"/>
    </source>
</evidence>
<dbReference type="WBParaSite" id="MBELARI_LOCUS8931">
    <property type="protein sequence ID" value="MBELARI_LOCUS8931"/>
    <property type="gene ID" value="MBELARI_LOCUS8931"/>
</dbReference>
<dbReference type="Proteomes" id="UP000887575">
    <property type="component" value="Unassembled WGS sequence"/>
</dbReference>
<feature type="compositionally biased region" description="Basic and acidic residues" evidence="1">
    <location>
        <begin position="112"/>
        <end position="127"/>
    </location>
</feature>
<accession>A0AAF3FNZ6</accession>
<name>A0AAF3FNZ6_9BILA</name>
<proteinExistence type="predicted"/>